<dbReference type="GO" id="GO:0050661">
    <property type="term" value="F:NADP binding"/>
    <property type="evidence" value="ECO:0007669"/>
    <property type="project" value="InterPro"/>
</dbReference>
<dbReference type="GO" id="GO:0070967">
    <property type="term" value="F:coenzyme F420 binding"/>
    <property type="evidence" value="ECO:0007669"/>
    <property type="project" value="InterPro"/>
</dbReference>
<dbReference type="SUPFAM" id="SSF51735">
    <property type="entry name" value="NAD(P)-binding Rossmann-fold domains"/>
    <property type="match status" value="1"/>
</dbReference>
<organism evidence="3 4">
    <name type="scientific">Candidatus Marsarchaeota G1 archaeon OSP_D</name>
    <dbReference type="NCBI Taxonomy" id="1978155"/>
    <lineage>
        <taxon>Archaea</taxon>
        <taxon>Candidatus Marsarchaeota</taxon>
        <taxon>Candidatus Marsarchaeota group 1</taxon>
    </lineage>
</organism>
<accession>A0A2R6A8T1</accession>
<name>A0A2R6A8T1_9ARCH</name>
<dbReference type="PANTHER" id="PTHR14239">
    <property type="entry name" value="DUDULIN-RELATED"/>
    <property type="match status" value="1"/>
</dbReference>
<dbReference type="PANTHER" id="PTHR14239:SF0">
    <property type="entry name" value="F420-DEPENDENT NADP REDUCTASE"/>
    <property type="match status" value="1"/>
</dbReference>
<evidence type="ECO:0000313" key="3">
    <source>
        <dbReference type="EMBL" id="PSN82794.1"/>
    </source>
</evidence>
<dbReference type="GO" id="GO:0016651">
    <property type="term" value="F:oxidoreductase activity, acting on NAD(P)H"/>
    <property type="evidence" value="ECO:0007669"/>
    <property type="project" value="InterPro"/>
</dbReference>
<sequence length="218" mass="23211">MKIAIVGGTGDLGEALAKRLCSKYEVIVGSRSAEKASVAAQKIRQEVKKTLGTEVDVKGFQNEMASSLADVVVLAVPYEFALETANALSKSINPNSILVCPVVPMKKGEGGFEYSPPNSLSMAQAVSNIVKVPVVAAFHTLPAERLGDLSVQPDFDVPICGDSKEAIETVKNIVLSIPNLRPLVVGPLKLSYLVESLTPLILNVAIKNKLKNLSIKFV</sequence>
<gene>
    <name evidence="3" type="ORF">B9Q01_06910</name>
</gene>
<dbReference type="Pfam" id="PF03807">
    <property type="entry name" value="F420_oxidored"/>
    <property type="match status" value="1"/>
</dbReference>
<dbReference type="EMBL" id="NEXC01000051">
    <property type="protein sequence ID" value="PSN82794.1"/>
    <property type="molecule type" value="Genomic_DNA"/>
</dbReference>
<dbReference type="AlphaFoldDB" id="A0A2R6A8T1"/>
<comment type="caution">
    <text evidence="3">The sequence shown here is derived from an EMBL/GenBank/DDBJ whole genome shotgun (WGS) entry which is preliminary data.</text>
</comment>
<dbReference type="Gene3D" id="3.40.50.720">
    <property type="entry name" value="NAD(P)-binding Rossmann-like Domain"/>
    <property type="match status" value="1"/>
</dbReference>
<dbReference type="GO" id="GO:0015677">
    <property type="term" value="P:copper ion import"/>
    <property type="evidence" value="ECO:0007669"/>
    <property type="project" value="TreeGrafter"/>
</dbReference>
<feature type="domain" description="Pyrroline-5-carboxylate reductase catalytic N-terminal" evidence="2">
    <location>
        <begin position="2"/>
        <end position="99"/>
    </location>
</feature>
<dbReference type="GO" id="GO:0006740">
    <property type="term" value="P:NADPH regeneration"/>
    <property type="evidence" value="ECO:0007669"/>
    <property type="project" value="InterPro"/>
</dbReference>
<reference evidence="3 4" key="1">
    <citation type="submission" date="2017-04" db="EMBL/GenBank/DDBJ databases">
        <title>Novel microbial lineages endemic to geothermal iron-oxide mats fill important gaps in the evolutionary history of Archaea.</title>
        <authorList>
            <person name="Jay Z.J."/>
            <person name="Beam J.P."/>
            <person name="Dlakic M."/>
            <person name="Rusch D.B."/>
            <person name="Kozubal M.A."/>
            <person name="Inskeep W.P."/>
        </authorList>
    </citation>
    <scope>NUCLEOTIDE SEQUENCE [LARGE SCALE GENOMIC DNA]</scope>
    <source>
        <strain evidence="3">OSP_D</strain>
    </source>
</reference>
<dbReference type="GO" id="GO:0005886">
    <property type="term" value="C:plasma membrane"/>
    <property type="evidence" value="ECO:0007669"/>
    <property type="project" value="TreeGrafter"/>
</dbReference>
<dbReference type="InterPro" id="IPR036291">
    <property type="entry name" value="NAD(P)-bd_dom_sf"/>
</dbReference>
<proteinExistence type="predicted"/>
<protein>
    <submittedName>
        <fullName evidence="3">NADPH-dependent F420 reductase</fullName>
    </submittedName>
</protein>
<dbReference type="InterPro" id="IPR010185">
    <property type="entry name" value="NpdG"/>
</dbReference>
<evidence type="ECO:0000259" key="2">
    <source>
        <dbReference type="Pfam" id="PF03807"/>
    </source>
</evidence>
<dbReference type="GO" id="GO:0052851">
    <property type="term" value="F:ferric-chelate reductase (NADPH) activity"/>
    <property type="evidence" value="ECO:0007669"/>
    <property type="project" value="TreeGrafter"/>
</dbReference>
<dbReference type="InterPro" id="IPR051267">
    <property type="entry name" value="STEAP_metalloreductase"/>
</dbReference>
<dbReference type="NCBIfam" id="TIGR01915">
    <property type="entry name" value="npdG"/>
    <property type="match status" value="1"/>
</dbReference>
<evidence type="ECO:0000313" key="4">
    <source>
        <dbReference type="Proteomes" id="UP000240880"/>
    </source>
</evidence>
<keyword evidence="1" id="KW-0560">Oxidoreductase</keyword>
<dbReference type="InterPro" id="IPR028939">
    <property type="entry name" value="P5C_Rdtase_cat_N"/>
</dbReference>
<evidence type="ECO:0000256" key="1">
    <source>
        <dbReference type="ARBA" id="ARBA00023002"/>
    </source>
</evidence>
<dbReference type="Proteomes" id="UP000240880">
    <property type="component" value="Unassembled WGS sequence"/>
</dbReference>
<dbReference type="GO" id="GO:0008823">
    <property type="term" value="F:cupric reductase (NADH) activity"/>
    <property type="evidence" value="ECO:0007669"/>
    <property type="project" value="TreeGrafter"/>
</dbReference>